<feature type="domain" description="FecR protein" evidence="2">
    <location>
        <begin position="58"/>
        <end position="161"/>
    </location>
</feature>
<feature type="signal peptide" evidence="1">
    <location>
        <begin position="1"/>
        <end position="22"/>
    </location>
</feature>
<evidence type="ECO:0000313" key="3">
    <source>
        <dbReference type="EMBL" id="TSJ76903.1"/>
    </source>
</evidence>
<dbReference type="RefSeq" id="WP_144230724.1">
    <property type="nucleotide sequence ID" value="NZ_CBCRVV010000006.1"/>
</dbReference>
<dbReference type="Proteomes" id="UP000315648">
    <property type="component" value="Unassembled WGS sequence"/>
</dbReference>
<keyword evidence="4" id="KW-1185">Reference proteome</keyword>
<organism evidence="3 4">
    <name type="scientific">Rariglobus hedericola</name>
    <dbReference type="NCBI Taxonomy" id="2597822"/>
    <lineage>
        <taxon>Bacteria</taxon>
        <taxon>Pseudomonadati</taxon>
        <taxon>Verrucomicrobiota</taxon>
        <taxon>Opitutia</taxon>
        <taxon>Opitutales</taxon>
        <taxon>Opitutaceae</taxon>
        <taxon>Rariglobus</taxon>
    </lineage>
</organism>
<name>A0A556QJS7_9BACT</name>
<protein>
    <submittedName>
        <fullName evidence="3">FecR domain-containing protein</fullName>
    </submittedName>
</protein>
<dbReference type="EMBL" id="VMBG01000002">
    <property type="protein sequence ID" value="TSJ76903.1"/>
    <property type="molecule type" value="Genomic_DNA"/>
</dbReference>
<feature type="chain" id="PRO_5022232642" evidence="1">
    <location>
        <begin position="23"/>
        <end position="583"/>
    </location>
</feature>
<reference evidence="3 4" key="1">
    <citation type="submission" date="2019-07" db="EMBL/GenBank/DDBJ databases">
        <title>Description of 53C-WASEF.</title>
        <authorList>
            <person name="Pitt A."/>
            <person name="Hahn M.W."/>
        </authorList>
    </citation>
    <scope>NUCLEOTIDE SEQUENCE [LARGE SCALE GENOMIC DNA]</scope>
    <source>
        <strain evidence="3 4">53C-WASEF</strain>
    </source>
</reference>
<proteinExistence type="predicted"/>
<dbReference type="OrthoDB" id="200085at2"/>
<accession>A0A556QJS7</accession>
<dbReference type="PANTHER" id="PTHR38731">
    <property type="entry name" value="LIPL45-RELATED LIPOPROTEIN-RELATED"/>
    <property type="match status" value="1"/>
</dbReference>
<dbReference type="Pfam" id="PF04773">
    <property type="entry name" value="FecR"/>
    <property type="match status" value="1"/>
</dbReference>
<evidence type="ECO:0000313" key="4">
    <source>
        <dbReference type="Proteomes" id="UP000315648"/>
    </source>
</evidence>
<dbReference type="AlphaFoldDB" id="A0A556QJS7"/>
<evidence type="ECO:0000259" key="2">
    <source>
        <dbReference type="Pfam" id="PF04773"/>
    </source>
</evidence>
<comment type="caution">
    <text evidence="3">The sequence shown here is derived from an EMBL/GenBank/DDBJ whole genome shotgun (WGS) entry which is preliminary data.</text>
</comment>
<dbReference type="InterPro" id="IPR006860">
    <property type="entry name" value="FecR"/>
</dbReference>
<gene>
    <name evidence="3" type="ORF">FPL22_12355</name>
</gene>
<evidence type="ECO:0000256" key="1">
    <source>
        <dbReference type="SAM" id="SignalP"/>
    </source>
</evidence>
<sequence>MRVNILFASLVLALASALGLSAQTVRVVFVSGQAELQRPEDSALRAVVKGETVVIGTRIVTGADGRVVLTPMPGVKSIITPNTTLVLESISEKQTSPTEVTHSAVLDLKKGAVVSDLQKSEGVAYDYNIRTVRGIAGARGTNYTVGINAAGIQTVVVTHGNIALSLADGRQVSITPGQISITQTGGSTQSVNSIKELPASDQAIAQNWAETTVAAIAAAVESGELSPEALQLALDAATGLGVTLSPETQALVDRVLSLIEKVTATEKTPTTDIKTIIEANTEIQGETAVTGFASFTAFLGSLNESQQFAIGDIIERGFDNQAALETRLQDGQFAADLVKVVDLYIELGFTNGEQPPTNRLQQLGILGGDNTTAVGADIEGLRNLIKAYQYLTETPIALDENTYHAGNGAPALGDNFFFSGQSGRSGYTLYNVSFDASEAGANMTVGATRNLIIDNTGYIPDTFITESGGSVRLIASDLIDLNNTRFSSGMANIIMEAATINLKNVDLPANSFVYLYSRDGGTANGVDGTGYYPHFGSSKVGRVNFISGVTYGGNSVNSVGNFDAHGENIYIDKLPSGQPGNPQ</sequence>
<keyword evidence="1" id="KW-0732">Signal</keyword>